<dbReference type="GO" id="GO:0008198">
    <property type="term" value="F:ferrous iron binding"/>
    <property type="evidence" value="ECO:0007669"/>
    <property type="project" value="InterPro"/>
</dbReference>
<evidence type="ECO:0000313" key="2">
    <source>
        <dbReference type="EMBL" id="MBB4927702.1"/>
    </source>
</evidence>
<evidence type="ECO:0000259" key="1">
    <source>
        <dbReference type="Pfam" id="PF02900"/>
    </source>
</evidence>
<dbReference type="CDD" id="cd07359">
    <property type="entry name" value="PCA_45_Doxase_B_like"/>
    <property type="match status" value="1"/>
</dbReference>
<dbReference type="InterPro" id="IPR004183">
    <property type="entry name" value="Xdiol_dOase_suB"/>
</dbReference>
<proteinExistence type="predicted"/>
<reference evidence="2 3" key="1">
    <citation type="submission" date="2020-08" db="EMBL/GenBank/DDBJ databases">
        <title>Sequencing the genomes of 1000 actinobacteria strains.</title>
        <authorList>
            <person name="Klenk H.-P."/>
        </authorList>
    </citation>
    <scope>NUCLEOTIDE SEQUENCE [LARGE SCALE GENOMIC DNA]</scope>
    <source>
        <strain evidence="2 3">DSM 41654</strain>
    </source>
</reference>
<protein>
    <submittedName>
        <fullName evidence="2">Aromatic ring-opening dioxygenase catalytic subunit (LigB family)</fullName>
    </submittedName>
</protein>
<sequence length="276" mass="30172">MARIVAAFGASHAPMMISARESAPQAQRERFFAGLEQATDRVRAARAQAVVLISNEHFTNFFLENFPQHCVGLGAVHTGPTEPWLGIAHNSPVPGSPDLAMAITRQLLGDGFEPAFSHQLRLDHGVMTVYHAIAPQLDLPLVPILQNCAVAPMLSLRAAHAFGQGLARAIAACEAVERVAVVAAGGLSHWVGTERVGDIDQEFDRWFLDRLARNRFEDVLDLPDEELEQAGNGAHEIRSWLTLAGLADRPAEVLAYEPIREWITGMAVAHYDLRQP</sequence>
<keyword evidence="2" id="KW-0223">Dioxygenase</keyword>
<keyword evidence="3" id="KW-1185">Reference proteome</keyword>
<dbReference type="RefSeq" id="WP_184944308.1">
    <property type="nucleotide sequence ID" value="NZ_JACHJV010000002.1"/>
</dbReference>
<dbReference type="Gene3D" id="3.40.830.10">
    <property type="entry name" value="LigB-like"/>
    <property type="match status" value="1"/>
</dbReference>
<comment type="caution">
    <text evidence="2">The sequence shown here is derived from an EMBL/GenBank/DDBJ whole genome shotgun (WGS) entry which is preliminary data.</text>
</comment>
<feature type="domain" description="Extradiol ring-cleavage dioxygenase class III enzyme subunit B" evidence="1">
    <location>
        <begin position="7"/>
        <end position="265"/>
    </location>
</feature>
<dbReference type="Proteomes" id="UP000540506">
    <property type="component" value="Unassembled WGS sequence"/>
</dbReference>
<accession>A0A7W7VYH5</accession>
<evidence type="ECO:0000313" key="3">
    <source>
        <dbReference type="Proteomes" id="UP000540506"/>
    </source>
</evidence>
<keyword evidence="2" id="KW-0560">Oxidoreductase</keyword>
<organism evidence="2 3">
    <name type="scientific">Kitasatospora kifunensis</name>
    <name type="common">Streptomyces kifunensis</name>
    <dbReference type="NCBI Taxonomy" id="58351"/>
    <lineage>
        <taxon>Bacteria</taxon>
        <taxon>Bacillati</taxon>
        <taxon>Actinomycetota</taxon>
        <taxon>Actinomycetes</taxon>
        <taxon>Kitasatosporales</taxon>
        <taxon>Streptomycetaceae</taxon>
        <taxon>Kitasatospora</taxon>
    </lineage>
</organism>
<dbReference type="Pfam" id="PF02900">
    <property type="entry name" value="LigB"/>
    <property type="match status" value="1"/>
</dbReference>
<name>A0A7W7VYH5_KITKI</name>
<dbReference type="SUPFAM" id="SSF53213">
    <property type="entry name" value="LigB-like"/>
    <property type="match status" value="1"/>
</dbReference>
<dbReference type="GO" id="GO:0016702">
    <property type="term" value="F:oxidoreductase activity, acting on single donors with incorporation of molecular oxygen, incorporation of two atoms of oxygen"/>
    <property type="evidence" value="ECO:0007669"/>
    <property type="project" value="UniProtKB-ARBA"/>
</dbReference>
<dbReference type="EMBL" id="JACHJV010000002">
    <property type="protein sequence ID" value="MBB4927702.1"/>
    <property type="molecule type" value="Genomic_DNA"/>
</dbReference>
<dbReference type="AlphaFoldDB" id="A0A7W7VYH5"/>
<gene>
    <name evidence="2" type="ORF">FHR34_006797</name>
</gene>